<evidence type="ECO:0000313" key="2">
    <source>
        <dbReference type="EMBL" id="PZQ77863.1"/>
    </source>
</evidence>
<organism evidence="2 3">
    <name type="scientific">Variovorax paradoxus</name>
    <dbReference type="NCBI Taxonomy" id="34073"/>
    <lineage>
        <taxon>Bacteria</taxon>
        <taxon>Pseudomonadati</taxon>
        <taxon>Pseudomonadota</taxon>
        <taxon>Betaproteobacteria</taxon>
        <taxon>Burkholderiales</taxon>
        <taxon>Comamonadaceae</taxon>
        <taxon>Variovorax</taxon>
    </lineage>
</organism>
<reference evidence="2 3" key="1">
    <citation type="submission" date="2017-08" db="EMBL/GenBank/DDBJ databases">
        <title>Infants hospitalized years apart are colonized by the same room-sourced microbial strains.</title>
        <authorList>
            <person name="Brooks B."/>
            <person name="Olm M.R."/>
            <person name="Firek B.A."/>
            <person name="Baker R."/>
            <person name="Thomas B.C."/>
            <person name="Morowitz M.J."/>
            <person name="Banfield J.F."/>
        </authorList>
    </citation>
    <scope>NUCLEOTIDE SEQUENCE [LARGE SCALE GENOMIC DNA]</scope>
    <source>
        <strain evidence="2">S2_005_003_R2_41</strain>
    </source>
</reference>
<gene>
    <name evidence="2" type="ORF">DI563_02160</name>
</gene>
<accession>A0A2W5SE38</accession>
<evidence type="ECO:0000313" key="3">
    <source>
        <dbReference type="Proteomes" id="UP000249135"/>
    </source>
</evidence>
<feature type="region of interest" description="Disordered" evidence="1">
    <location>
        <begin position="68"/>
        <end position="88"/>
    </location>
</feature>
<dbReference type="Proteomes" id="UP000249135">
    <property type="component" value="Unassembled WGS sequence"/>
</dbReference>
<proteinExistence type="predicted"/>
<protein>
    <submittedName>
        <fullName evidence="2">Uncharacterized protein</fullName>
    </submittedName>
</protein>
<sequence>MLSSFQKADILARAGVNVPMASPAVNHDDGPAPSDRWLQEIDNLFAGYVARRAARSLREAEEARTLAKLRQANTRLTHPSDPDGPDED</sequence>
<evidence type="ECO:0000256" key="1">
    <source>
        <dbReference type="SAM" id="MobiDB-lite"/>
    </source>
</evidence>
<comment type="caution">
    <text evidence="2">The sequence shown here is derived from an EMBL/GenBank/DDBJ whole genome shotgun (WGS) entry which is preliminary data.</text>
</comment>
<name>A0A2W5SE38_VARPD</name>
<dbReference type="EMBL" id="QFPP01000008">
    <property type="protein sequence ID" value="PZQ77863.1"/>
    <property type="molecule type" value="Genomic_DNA"/>
</dbReference>
<dbReference type="AlphaFoldDB" id="A0A2W5SE38"/>